<keyword evidence="3 6" id="KW-0812">Transmembrane</keyword>
<dbReference type="Gene3D" id="1.20.1440.20">
    <property type="entry name" value="LemA-like domain"/>
    <property type="match status" value="1"/>
</dbReference>
<accession>A0A0G0QA88</accession>
<feature type="transmembrane region" description="Helical" evidence="6">
    <location>
        <begin position="6"/>
        <end position="26"/>
    </location>
</feature>
<dbReference type="AlphaFoldDB" id="A0A0G0QA88"/>
<sequence>MTYIYTMNTIFITSIALILLYFVWVVNQLVRSRNMVEEAWSDIDVLLKRRYDLIPNLIETVKAYAKHEKNLFEDLTKARSEAISSDTLADKGTADKNVTLGIKNILAWAENYPKLMASQNFLELQKNLTETEDVIAKARKYYNGTVREFNIKIQSFPDWIIAKISGYKAKEFFQYDENL</sequence>
<comment type="caution">
    <text evidence="7">The sequence shown here is derived from an EMBL/GenBank/DDBJ whole genome shotgun (WGS) entry which is preliminary data.</text>
</comment>
<evidence type="ECO:0000256" key="6">
    <source>
        <dbReference type="SAM" id="Phobius"/>
    </source>
</evidence>
<reference evidence="7 8" key="1">
    <citation type="journal article" date="2015" name="Nature">
        <title>rRNA introns, odd ribosomes, and small enigmatic genomes across a large radiation of phyla.</title>
        <authorList>
            <person name="Brown C.T."/>
            <person name="Hug L.A."/>
            <person name="Thomas B.C."/>
            <person name="Sharon I."/>
            <person name="Castelle C.J."/>
            <person name="Singh A."/>
            <person name="Wilkins M.J."/>
            <person name="Williams K.H."/>
            <person name="Banfield J.F."/>
        </authorList>
    </citation>
    <scope>NUCLEOTIDE SEQUENCE [LARGE SCALE GENOMIC DNA]</scope>
</reference>
<evidence type="ECO:0000313" key="8">
    <source>
        <dbReference type="Proteomes" id="UP000034539"/>
    </source>
</evidence>
<dbReference type="EMBL" id="LBXN01000004">
    <property type="protein sequence ID" value="KKR34241.1"/>
    <property type="molecule type" value="Genomic_DNA"/>
</dbReference>
<evidence type="ECO:0000256" key="1">
    <source>
        <dbReference type="ARBA" id="ARBA00004167"/>
    </source>
</evidence>
<protein>
    <submittedName>
        <fullName evidence="7">LemA family protein</fullName>
    </submittedName>
</protein>
<keyword evidence="5 6" id="KW-0472">Membrane</keyword>
<dbReference type="PANTHER" id="PTHR34478:SF2">
    <property type="entry name" value="MEMBRANE PROTEIN"/>
    <property type="match status" value="1"/>
</dbReference>
<evidence type="ECO:0000256" key="3">
    <source>
        <dbReference type="ARBA" id="ARBA00022692"/>
    </source>
</evidence>
<proteinExistence type="inferred from homology"/>
<dbReference type="Proteomes" id="UP000034539">
    <property type="component" value="Unassembled WGS sequence"/>
</dbReference>
<name>A0A0G0QA88_9BACT</name>
<dbReference type="SUPFAM" id="SSF140478">
    <property type="entry name" value="LemA-like"/>
    <property type="match status" value="1"/>
</dbReference>
<evidence type="ECO:0000313" key="7">
    <source>
        <dbReference type="EMBL" id="KKR34241.1"/>
    </source>
</evidence>
<dbReference type="Pfam" id="PF04011">
    <property type="entry name" value="LemA"/>
    <property type="match status" value="1"/>
</dbReference>
<organism evidence="7 8">
    <name type="scientific">Candidatus Gottesmanbacteria bacterium GW2011_GWC2_39_8</name>
    <dbReference type="NCBI Taxonomy" id="1618450"/>
    <lineage>
        <taxon>Bacteria</taxon>
        <taxon>Candidatus Gottesmaniibacteriota</taxon>
    </lineage>
</organism>
<evidence type="ECO:0000256" key="4">
    <source>
        <dbReference type="ARBA" id="ARBA00022989"/>
    </source>
</evidence>
<gene>
    <name evidence="7" type="ORF">UT63_C0004G0028</name>
</gene>
<dbReference type="InterPro" id="IPR023353">
    <property type="entry name" value="LemA-like_dom_sf"/>
</dbReference>
<evidence type="ECO:0000256" key="2">
    <source>
        <dbReference type="ARBA" id="ARBA00008854"/>
    </source>
</evidence>
<keyword evidence="4 6" id="KW-1133">Transmembrane helix</keyword>
<comment type="subcellular location">
    <subcellularLocation>
        <location evidence="1">Membrane</location>
        <topology evidence="1">Single-pass membrane protein</topology>
    </subcellularLocation>
</comment>
<evidence type="ECO:0000256" key="5">
    <source>
        <dbReference type="ARBA" id="ARBA00023136"/>
    </source>
</evidence>
<comment type="similarity">
    <text evidence="2">Belongs to the LemA family.</text>
</comment>
<dbReference type="InterPro" id="IPR007156">
    <property type="entry name" value="MamQ_LemA"/>
</dbReference>
<dbReference type="PATRIC" id="fig|1618450.3.peg.159"/>
<dbReference type="GO" id="GO:0016020">
    <property type="term" value="C:membrane"/>
    <property type="evidence" value="ECO:0007669"/>
    <property type="project" value="UniProtKB-SubCell"/>
</dbReference>
<dbReference type="PANTHER" id="PTHR34478">
    <property type="entry name" value="PROTEIN LEMA"/>
    <property type="match status" value="1"/>
</dbReference>